<keyword evidence="3" id="KW-0949">S-adenosyl-L-methionine</keyword>
<dbReference type="OrthoDB" id="9805171at2"/>
<reference evidence="5 6" key="1">
    <citation type="submission" date="2018-08" db="EMBL/GenBank/DDBJ databases">
        <title>Genomic Encyclopedia of Archaeal and Bacterial Type Strains, Phase II (KMG-II): from individual species to whole genera.</title>
        <authorList>
            <person name="Goeker M."/>
        </authorList>
    </citation>
    <scope>NUCLEOTIDE SEQUENCE [LARGE SCALE GENOMIC DNA]</scope>
    <source>
        <strain evidence="5 6">DSM 45791</strain>
    </source>
</reference>
<accession>A0A3E0HET4</accession>
<evidence type="ECO:0000313" key="5">
    <source>
        <dbReference type="EMBL" id="REH43752.1"/>
    </source>
</evidence>
<dbReference type="InterPro" id="IPR041698">
    <property type="entry name" value="Methyltransf_25"/>
</dbReference>
<evidence type="ECO:0000256" key="3">
    <source>
        <dbReference type="ARBA" id="ARBA00022691"/>
    </source>
</evidence>
<dbReference type="PANTHER" id="PTHR43464:SF19">
    <property type="entry name" value="UBIQUINONE BIOSYNTHESIS O-METHYLTRANSFERASE, MITOCHONDRIAL"/>
    <property type="match status" value="1"/>
</dbReference>
<sequence length="205" mass="23179">MRPWLYTRLYEKGAPWERYGVGQEVIDLVEGGRVSPKTHPRVLDLGCGTGATTVYLAKLGYDVVGVDFTPIALERAEKRAADEGVADRCRFVHGDLTASQIPDLTGPFDLLIDYSTIDDARRPQRRLMARTVQRLSRPGSLYFLWCFSARKRDLPLVARGRMSALLHTVMRPGEERELFGHSFDIEQLPSPARPAHAKVFLLTRR</sequence>
<name>A0A3E0HET4_9PSEU</name>
<dbReference type="SUPFAM" id="SSF53335">
    <property type="entry name" value="S-adenosyl-L-methionine-dependent methyltransferases"/>
    <property type="match status" value="1"/>
</dbReference>
<evidence type="ECO:0000259" key="4">
    <source>
        <dbReference type="Pfam" id="PF13649"/>
    </source>
</evidence>
<dbReference type="CDD" id="cd02440">
    <property type="entry name" value="AdoMet_MTases"/>
    <property type="match status" value="1"/>
</dbReference>
<keyword evidence="6" id="KW-1185">Reference proteome</keyword>
<dbReference type="AlphaFoldDB" id="A0A3E0HET4"/>
<dbReference type="Gene3D" id="3.40.50.150">
    <property type="entry name" value="Vaccinia Virus protein VP39"/>
    <property type="match status" value="1"/>
</dbReference>
<dbReference type="PANTHER" id="PTHR43464">
    <property type="entry name" value="METHYLTRANSFERASE"/>
    <property type="match status" value="1"/>
</dbReference>
<gene>
    <name evidence="5" type="ORF">BCF44_109295</name>
</gene>
<protein>
    <submittedName>
        <fullName evidence="5">Methyltransferase family protein</fullName>
    </submittedName>
</protein>
<dbReference type="GO" id="GO:0032259">
    <property type="term" value="P:methylation"/>
    <property type="evidence" value="ECO:0007669"/>
    <property type="project" value="UniProtKB-KW"/>
</dbReference>
<proteinExistence type="predicted"/>
<dbReference type="EMBL" id="QUNO01000009">
    <property type="protein sequence ID" value="REH43752.1"/>
    <property type="molecule type" value="Genomic_DNA"/>
</dbReference>
<comment type="caution">
    <text evidence="5">The sequence shown here is derived from an EMBL/GenBank/DDBJ whole genome shotgun (WGS) entry which is preliminary data.</text>
</comment>
<organism evidence="5 6">
    <name type="scientific">Kutzneria buriramensis</name>
    <dbReference type="NCBI Taxonomy" id="1045776"/>
    <lineage>
        <taxon>Bacteria</taxon>
        <taxon>Bacillati</taxon>
        <taxon>Actinomycetota</taxon>
        <taxon>Actinomycetes</taxon>
        <taxon>Pseudonocardiales</taxon>
        <taxon>Pseudonocardiaceae</taxon>
        <taxon>Kutzneria</taxon>
    </lineage>
</organism>
<dbReference type="GO" id="GO:0008168">
    <property type="term" value="F:methyltransferase activity"/>
    <property type="evidence" value="ECO:0007669"/>
    <property type="project" value="UniProtKB-KW"/>
</dbReference>
<dbReference type="Proteomes" id="UP000256269">
    <property type="component" value="Unassembled WGS sequence"/>
</dbReference>
<feature type="domain" description="Methyltransferase" evidence="4">
    <location>
        <begin position="42"/>
        <end position="139"/>
    </location>
</feature>
<keyword evidence="1 5" id="KW-0489">Methyltransferase</keyword>
<dbReference type="InterPro" id="IPR029063">
    <property type="entry name" value="SAM-dependent_MTases_sf"/>
</dbReference>
<keyword evidence="2 5" id="KW-0808">Transferase</keyword>
<dbReference type="RefSeq" id="WP_116177179.1">
    <property type="nucleotide sequence ID" value="NZ_CP144375.1"/>
</dbReference>
<evidence type="ECO:0000313" key="6">
    <source>
        <dbReference type="Proteomes" id="UP000256269"/>
    </source>
</evidence>
<evidence type="ECO:0000256" key="2">
    <source>
        <dbReference type="ARBA" id="ARBA00022679"/>
    </source>
</evidence>
<evidence type="ECO:0000256" key="1">
    <source>
        <dbReference type="ARBA" id="ARBA00022603"/>
    </source>
</evidence>
<dbReference type="Pfam" id="PF13649">
    <property type="entry name" value="Methyltransf_25"/>
    <property type="match status" value="1"/>
</dbReference>